<evidence type="ECO:0000259" key="8">
    <source>
        <dbReference type="Pfam" id="PF07715"/>
    </source>
</evidence>
<dbReference type="NCBIfam" id="TIGR04057">
    <property type="entry name" value="SusC_RagA_signa"/>
    <property type="match status" value="1"/>
</dbReference>
<dbReference type="Gene3D" id="2.170.130.10">
    <property type="entry name" value="TonB-dependent receptor, plug domain"/>
    <property type="match status" value="1"/>
</dbReference>
<dbReference type="EMBL" id="OCMT01000001">
    <property type="protein sequence ID" value="SOD11578.1"/>
    <property type="molecule type" value="Genomic_DNA"/>
</dbReference>
<keyword evidence="10" id="KW-1185">Reference proteome</keyword>
<dbReference type="Gene3D" id="2.40.170.20">
    <property type="entry name" value="TonB-dependent receptor, beta-barrel domain"/>
    <property type="match status" value="1"/>
</dbReference>
<evidence type="ECO:0000313" key="10">
    <source>
        <dbReference type="Proteomes" id="UP000219281"/>
    </source>
</evidence>
<dbReference type="FunFam" id="2.170.130.10:FF:000008">
    <property type="entry name" value="SusC/RagA family TonB-linked outer membrane protein"/>
    <property type="match status" value="1"/>
</dbReference>
<evidence type="ECO:0000256" key="4">
    <source>
        <dbReference type="ARBA" id="ARBA00022692"/>
    </source>
</evidence>
<evidence type="ECO:0000256" key="2">
    <source>
        <dbReference type="ARBA" id="ARBA00022448"/>
    </source>
</evidence>
<dbReference type="InterPro" id="IPR037066">
    <property type="entry name" value="Plug_dom_sf"/>
</dbReference>
<dbReference type="Pfam" id="PF07715">
    <property type="entry name" value="Plug"/>
    <property type="match status" value="1"/>
</dbReference>
<proteinExistence type="inferred from homology"/>
<dbReference type="Proteomes" id="UP000219281">
    <property type="component" value="Unassembled WGS sequence"/>
</dbReference>
<dbReference type="Pfam" id="PF13715">
    <property type="entry name" value="CarbopepD_reg_2"/>
    <property type="match status" value="1"/>
</dbReference>
<evidence type="ECO:0000256" key="6">
    <source>
        <dbReference type="ARBA" id="ARBA00023237"/>
    </source>
</evidence>
<dbReference type="InterPro" id="IPR018247">
    <property type="entry name" value="EF_Hand_1_Ca_BS"/>
</dbReference>
<evidence type="ECO:0000256" key="3">
    <source>
        <dbReference type="ARBA" id="ARBA00022452"/>
    </source>
</evidence>
<reference evidence="10" key="1">
    <citation type="submission" date="2017-09" db="EMBL/GenBank/DDBJ databases">
        <authorList>
            <person name="Varghese N."/>
            <person name="Submissions S."/>
        </authorList>
    </citation>
    <scope>NUCLEOTIDE SEQUENCE [LARGE SCALE GENOMIC DNA]</scope>
    <source>
        <strain evidence="10">CGMCC 1.12803</strain>
    </source>
</reference>
<gene>
    <name evidence="9" type="ORF">SAMN06297358_0220</name>
</gene>
<keyword evidence="3 7" id="KW-1134">Transmembrane beta strand</keyword>
<dbReference type="InterPro" id="IPR008969">
    <property type="entry name" value="CarboxyPept-like_regulatory"/>
</dbReference>
<dbReference type="SUPFAM" id="SSF56935">
    <property type="entry name" value="Porins"/>
    <property type="match status" value="1"/>
</dbReference>
<dbReference type="PROSITE" id="PS00018">
    <property type="entry name" value="EF_HAND_1"/>
    <property type="match status" value="1"/>
</dbReference>
<evidence type="ECO:0000256" key="1">
    <source>
        <dbReference type="ARBA" id="ARBA00004571"/>
    </source>
</evidence>
<evidence type="ECO:0000256" key="5">
    <source>
        <dbReference type="ARBA" id="ARBA00023136"/>
    </source>
</evidence>
<keyword evidence="4 7" id="KW-0812">Transmembrane</keyword>
<organism evidence="9 10">
    <name type="scientific">Pedobacter xixiisoli</name>
    <dbReference type="NCBI Taxonomy" id="1476464"/>
    <lineage>
        <taxon>Bacteria</taxon>
        <taxon>Pseudomonadati</taxon>
        <taxon>Bacteroidota</taxon>
        <taxon>Sphingobacteriia</taxon>
        <taxon>Sphingobacteriales</taxon>
        <taxon>Sphingobacteriaceae</taxon>
        <taxon>Pedobacter</taxon>
    </lineage>
</organism>
<keyword evidence="5 7" id="KW-0472">Membrane</keyword>
<dbReference type="AlphaFoldDB" id="A0A285ZPN2"/>
<dbReference type="NCBIfam" id="TIGR04056">
    <property type="entry name" value="OMP_RagA_SusC"/>
    <property type="match status" value="1"/>
</dbReference>
<dbReference type="InterPro" id="IPR012910">
    <property type="entry name" value="Plug_dom"/>
</dbReference>
<name>A0A285ZPN2_9SPHI</name>
<dbReference type="Gene3D" id="2.60.40.1120">
    <property type="entry name" value="Carboxypeptidase-like, regulatory domain"/>
    <property type="match status" value="1"/>
</dbReference>
<dbReference type="PROSITE" id="PS52016">
    <property type="entry name" value="TONB_DEPENDENT_REC_3"/>
    <property type="match status" value="1"/>
</dbReference>
<evidence type="ECO:0000256" key="7">
    <source>
        <dbReference type="PROSITE-ProRule" id="PRU01360"/>
    </source>
</evidence>
<accession>A0A285ZPN2</accession>
<keyword evidence="6 7" id="KW-0998">Cell outer membrane</keyword>
<feature type="domain" description="TonB-dependent receptor plug" evidence="8">
    <location>
        <begin position="147"/>
        <end position="252"/>
    </location>
</feature>
<protein>
    <submittedName>
        <fullName evidence="9">TonB-linked outer membrane protein, SusC/RagA family</fullName>
    </submittedName>
</protein>
<dbReference type="GO" id="GO:0009279">
    <property type="term" value="C:cell outer membrane"/>
    <property type="evidence" value="ECO:0007669"/>
    <property type="project" value="UniProtKB-SubCell"/>
</dbReference>
<comment type="similarity">
    <text evidence="7">Belongs to the TonB-dependent receptor family.</text>
</comment>
<keyword evidence="2 7" id="KW-0813">Transport</keyword>
<comment type="subcellular location">
    <subcellularLocation>
        <location evidence="1 7">Cell outer membrane</location>
        <topology evidence="1 7">Multi-pass membrane protein</topology>
    </subcellularLocation>
</comment>
<dbReference type="InterPro" id="IPR023996">
    <property type="entry name" value="TonB-dep_OMP_SusC/RagA"/>
</dbReference>
<dbReference type="InterPro" id="IPR039426">
    <property type="entry name" value="TonB-dep_rcpt-like"/>
</dbReference>
<sequence>MNGFLHLPYHYPSRVVMLRTPFLTFLILMASSIFNAKAASFEITSLKNIMKPTNALAKGKVSDQSTGETLAGVSVRVKGTNNGTVTNAHGEFSLNVPENSVLTFSYMGYKTIEVTFNGTTTLDIKLEKSENSLDEVVLVGYGTVKRADLTGSVASLKGKDLEDQPNVRTDQALQGRVAGVVVQNNSGGPEGGVSIRIRGANSLTYGNDPLIIVDGIQNASIATINPNDIKSIDVLKDAAALSIYGARGTNGVILITTKNGKDSPFTVAYDSFVSSDRVRKKLGLLDAKTYATLLNESQTANGYNPIFTQSEVDALGKGTDWQNEIFQTGVTQSHNLSISGFSDKISYYVSGNVLDRTGVIINSAYKQYTLRSNLNIKATSKLTFGLNTFASYDINHSGDPQGAVRSALSWSPTKPVYESNGKYSQPGGGVGPNGVYNPVGMAKEIVDDRYNKSFTFAPSAEYQIIPSLKFKSIVAYKVIDRFSGYFNNQVVNAGPASAISGSTSMSQYSSLQNSNILTYDKKISDHSINITAVYETLQDQYRGSDQSAQGIPINLGYNGLSYATTTPYPQPRNEIVNTATRSLMGRINYSYKDRYLITISDRYDGASQLADGHKFENFGAVAIAWNIMNENFMKKFKNTIQDLKIRASYGAVGNAAVPAYASQQTFFPGLDANGNPTLTIRQLANPNLKWERTTEKNLAIDGSFLNNRLQFTAEYYDKKTTDLLLFKAVPTGLGVSSILSNIGSVSNRGFDFSVGGTPISKKNFKWESTVTFNLNKNKILALAGTDTVYNSFNDFPGVTGSFALIAGQPISSFLGYEFAGLWKSNEASTAALYGAKPGDAKYVDVNNDGIIDKEDIKIIGSAQPKFNYGWTNTFRYKNIDLNIFFQGVFGNQIYNLTQKGTGATGTQLLTQWREGDEDTDIPSVTGRSFSNSSYWVEDGSYLRLKNITLGYTLPSSILAKSKVLSSAKIFFSTTNLITFTNYSGYDPESSTGVDTNGGVDLNVYPSQKSFTFGLNIKFK</sequence>
<evidence type="ECO:0000313" key="9">
    <source>
        <dbReference type="EMBL" id="SOD11578.1"/>
    </source>
</evidence>
<dbReference type="InterPro" id="IPR023997">
    <property type="entry name" value="TonB-dep_OMP_SusC/RagA_CS"/>
</dbReference>
<dbReference type="InterPro" id="IPR036942">
    <property type="entry name" value="Beta-barrel_TonB_sf"/>
</dbReference>
<dbReference type="OrthoDB" id="9768177at2"/>
<dbReference type="SUPFAM" id="SSF49464">
    <property type="entry name" value="Carboxypeptidase regulatory domain-like"/>
    <property type="match status" value="1"/>
</dbReference>